<dbReference type="CDD" id="cd00257">
    <property type="entry name" value="beta-trefoil_FSCN-like"/>
    <property type="match status" value="1"/>
</dbReference>
<evidence type="ECO:0000256" key="1">
    <source>
        <dbReference type="SAM" id="MobiDB-lite"/>
    </source>
</evidence>
<reference evidence="2" key="1">
    <citation type="submission" date="2021-02" db="EMBL/GenBank/DDBJ databases">
        <authorList>
            <person name="Palmer J.M."/>
        </authorList>
    </citation>
    <scope>NUCLEOTIDE SEQUENCE</scope>
    <source>
        <strain evidence="2">SCRP23</strain>
    </source>
</reference>
<accession>A0A8T1V2S9</accession>
<evidence type="ECO:0000313" key="3">
    <source>
        <dbReference type="Proteomes" id="UP000693981"/>
    </source>
</evidence>
<feature type="region of interest" description="Disordered" evidence="1">
    <location>
        <begin position="147"/>
        <end position="176"/>
    </location>
</feature>
<proteinExistence type="predicted"/>
<dbReference type="EMBL" id="JAGDFL010001930">
    <property type="protein sequence ID" value="KAG7375186.1"/>
    <property type="molecule type" value="Genomic_DNA"/>
</dbReference>
<name>A0A8T1V2S9_9STRA</name>
<dbReference type="Proteomes" id="UP000693981">
    <property type="component" value="Unassembled WGS sequence"/>
</dbReference>
<keyword evidence="3" id="KW-1185">Reference proteome</keyword>
<comment type="caution">
    <text evidence="2">The sequence shown here is derived from an EMBL/GenBank/DDBJ whole genome shotgun (WGS) entry which is preliminary data.</text>
</comment>
<protein>
    <submittedName>
        <fullName evidence="2">Uncharacterized protein</fullName>
    </submittedName>
</protein>
<dbReference type="OrthoDB" id="89756at2759"/>
<dbReference type="AlphaFoldDB" id="A0A8T1V2S9"/>
<feature type="compositionally biased region" description="Polar residues" evidence="1">
    <location>
        <begin position="199"/>
        <end position="211"/>
    </location>
</feature>
<organism evidence="2 3">
    <name type="scientific">Phytophthora boehmeriae</name>
    <dbReference type="NCBI Taxonomy" id="109152"/>
    <lineage>
        <taxon>Eukaryota</taxon>
        <taxon>Sar</taxon>
        <taxon>Stramenopiles</taxon>
        <taxon>Oomycota</taxon>
        <taxon>Peronosporomycetes</taxon>
        <taxon>Peronosporales</taxon>
        <taxon>Peronosporaceae</taxon>
        <taxon>Phytophthora</taxon>
    </lineage>
</organism>
<gene>
    <name evidence="2" type="ORF">PHYBOEH_003343</name>
</gene>
<evidence type="ECO:0000313" key="2">
    <source>
        <dbReference type="EMBL" id="KAG7375186.1"/>
    </source>
</evidence>
<feature type="region of interest" description="Disordered" evidence="1">
    <location>
        <begin position="191"/>
        <end position="219"/>
    </location>
</feature>
<sequence length="285" mass="30839">MAKGDFMFDKPVVVQTRDGSVLDNPVGTTAVMAKCCAGQQPGYVQLIRNDGGTIAIQAMCSKRYLSVLSCGSCAFDADEIGEHQRFRLELVGGDRFILASFAFHNGVECDRWGGLACRRYMCDIGYDKAWMITDVLSSDSSAAESVVANSGDTSNKSSVDAAKGETSPAEKQELQPQLTRKYKRLLVVDPKTGKPADVGTNSSAGHANGENSRVEVDSNAAVQDATREVQESVCSMCSRCSVMASKRREYIMELVKSGEPMDYIDGILTRMYGSTLPPVDDSHLL</sequence>